<accession>A0ABR0TVW3</accession>
<protein>
    <submittedName>
        <fullName evidence="2">Uncharacterized protein</fullName>
    </submittedName>
</protein>
<proteinExistence type="predicted"/>
<feature type="region of interest" description="Disordered" evidence="1">
    <location>
        <begin position="242"/>
        <end position="281"/>
    </location>
</feature>
<feature type="region of interest" description="Disordered" evidence="1">
    <location>
        <begin position="303"/>
        <end position="324"/>
    </location>
</feature>
<organism evidence="2 3">
    <name type="scientific">Aureobasidium pullulans</name>
    <name type="common">Black yeast</name>
    <name type="synonym">Pullularia pullulans</name>
    <dbReference type="NCBI Taxonomy" id="5580"/>
    <lineage>
        <taxon>Eukaryota</taxon>
        <taxon>Fungi</taxon>
        <taxon>Dikarya</taxon>
        <taxon>Ascomycota</taxon>
        <taxon>Pezizomycotina</taxon>
        <taxon>Dothideomycetes</taxon>
        <taxon>Dothideomycetidae</taxon>
        <taxon>Dothideales</taxon>
        <taxon>Saccotheciaceae</taxon>
        <taxon>Aureobasidium</taxon>
    </lineage>
</organism>
<sequence length="409" mass="44395">MSQQPECIRLLEPQLSPCNSLEWLVYEQPVVALFSRTGNSTYTDFDREYLGRPSRPSGDQDLKLCVAHDEDTNRLLIVLTQKIQVSRGRRPRILYMFIPVDSLSVDIADPTSWTMSDGVVPLQALDQPDIDSADQTSRLLRASFSLTAKSWVIMPNQPHLGQVSDEAMSLMRKLKSLSEASCFDLFTVFGPSPQQGFLRVQALLENPSVTGFNVNYTGFYPGGRSAVVDSWRCQGWCPAEEGAQDMGSRGSKRKHGEISGGESLPPTFERSAPGAAPGVTPGVASTASFDMALILYEEDAASGRESGQESALSEIYPRGRSISPPTVVETPKPLSPNFDFTPVAPAVAPPSYTSPVPLARGPTAIGHRNVLLHHRPARFGCGSPSRRYKGRQGLTSKVFGNPSRPSGGA</sequence>
<dbReference type="EMBL" id="JASGXD010000001">
    <property type="protein sequence ID" value="KAK6008638.1"/>
    <property type="molecule type" value="Genomic_DNA"/>
</dbReference>
<reference evidence="2 3" key="1">
    <citation type="submission" date="2023-11" db="EMBL/GenBank/DDBJ databases">
        <title>Draft genome sequence and annotation of the polyextremotolerant black yeast-like fungus Aureobasidium pullulans NRRL 62042.</title>
        <authorList>
            <person name="Dielentheis-Frenken M.R.E."/>
            <person name="Wibberg D."/>
            <person name="Blank L.M."/>
            <person name="Tiso T."/>
        </authorList>
    </citation>
    <scope>NUCLEOTIDE SEQUENCE [LARGE SCALE GENOMIC DNA]</scope>
    <source>
        <strain evidence="2 3">NRRL 62042</strain>
    </source>
</reference>
<evidence type="ECO:0000256" key="1">
    <source>
        <dbReference type="SAM" id="MobiDB-lite"/>
    </source>
</evidence>
<evidence type="ECO:0000313" key="3">
    <source>
        <dbReference type="Proteomes" id="UP001341245"/>
    </source>
</evidence>
<name>A0ABR0TVW3_AURPU</name>
<feature type="region of interest" description="Disordered" evidence="1">
    <location>
        <begin position="381"/>
        <end position="409"/>
    </location>
</feature>
<dbReference type="Proteomes" id="UP001341245">
    <property type="component" value="Unassembled WGS sequence"/>
</dbReference>
<keyword evidence="3" id="KW-1185">Reference proteome</keyword>
<evidence type="ECO:0000313" key="2">
    <source>
        <dbReference type="EMBL" id="KAK6008638.1"/>
    </source>
</evidence>
<comment type="caution">
    <text evidence="2">The sequence shown here is derived from an EMBL/GenBank/DDBJ whole genome shotgun (WGS) entry which is preliminary data.</text>
</comment>
<gene>
    <name evidence="2" type="ORF">QM012_000541</name>
</gene>